<dbReference type="InterPro" id="IPR011467">
    <property type="entry name" value="DUF1573"/>
</dbReference>
<dbReference type="InterPro" id="IPR013783">
    <property type="entry name" value="Ig-like_fold"/>
</dbReference>
<evidence type="ECO:0000256" key="1">
    <source>
        <dbReference type="SAM" id="Phobius"/>
    </source>
</evidence>
<accession>A0A2M8F0E5</accession>
<dbReference type="Gene3D" id="2.60.40.10">
    <property type="entry name" value="Immunoglobulins"/>
    <property type="match status" value="1"/>
</dbReference>
<dbReference type="SUPFAM" id="SSF52821">
    <property type="entry name" value="Rhodanese/Cell cycle control phosphatase"/>
    <property type="match status" value="1"/>
</dbReference>
<comment type="caution">
    <text evidence="3">The sequence shown here is derived from an EMBL/GenBank/DDBJ whole genome shotgun (WGS) entry which is preliminary data.</text>
</comment>
<dbReference type="EMBL" id="PFSC01000069">
    <property type="protein sequence ID" value="PJC32737.1"/>
    <property type="molecule type" value="Genomic_DNA"/>
</dbReference>
<evidence type="ECO:0000313" key="3">
    <source>
        <dbReference type="EMBL" id="PJC32737.1"/>
    </source>
</evidence>
<dbReference type="Pfam" id="PF07610">
    <property type="entry name" value="DUF1573"/>
    <property type="match status" value="1"/>
</dbReference>
<dbReference type="SMART" id="SM00450">
    <property type="entry name" value="RHOD"/>
    <property type="match status" value="1"/>
</dbReference>
<dbReference type="Proteomes" id="UP000231383">
    <property type="component" value="Unassembled WGS sequence"/>
</dbReference>
<dbReference type="Pfam" id="PF00581">
    <property type="entry name" value="Rhodanese"/>
    <property type="match status" value="1"/>
</dbReference>
<dbReference type="PANTHER" id="PTHR37833:SF1">
    <property type="entry name" value="SIGNAL PEPTIDE PROTEIN"/>
    <property type="match status" value="1"/>
</dbReference>
<dbReference type="Gene3D" id="3.40.250.10">
    <property type="entry name" value="Rhodanese-like domain"/>
    <property type="match status" value="1"/>
</dbReference>
<keyword evidence="1" id="KW-1133">Transmembrane helix</keyword>
<keyword evidence="1" id="KW-0472">Membrane</keyword>
<protein>
    <recommendedName>
        <fullName evidence="2">Rhodanese domain-containing protein</fullName>
    </recommendedName>
</protein>
<dbReference type="PROSITE" id="PS50206">
    <property type="entry name" value="RHODANESE_3"/>
    <property type="match status" value="1"/>
</dbReference>
<dbReference type="InterPro" id="IPR001763">
    <property type="entry name" value="Rhodanese-like_dom"/>
</dbReference>
<evidence type="ECO:0000313" key="4">
    <source>
        <dbReference type="Proteomes" id="UP000231383"/>
    </source>
</evidence>
<feature type="transmembrane region" description="Helical" evidence="1">
    <location>
        <begin position="5"/>
        <end position="22"/>
    </location>
</feature>
<dbReference type="CDD" id="cd00158">
    <property type="entry name" value="RHOD"/>
    <property type="match status" value="1"/>
</dbReference>
<proteinExistence type="predicted"/>
<organism evidence="3 4">
    <name type="scientific">Candidatus Roizmanbacteria bacterium CG_4_9_14_0_2_um_filter_39_13</name>
    <dbReference type="NCBI Taxonomy" id="1974839"/>
    <lineage>
        <taxon>Bacteria</taxon>
        <taxon>Candidatus Roizmaniibacteriota</taxon>
    </lineage>
</organism>
<dbReference type="AlphaFoldDB" id="A0A2M8F0E5"/>
<dbReference type="InterPro" id="IPR036873">
    <property type="entry name" value="Rhodanese-like_dom_sf"/>
</dbReference>
<gene>
    <name evidence="3" type="ORF">CO051_02610</name>
</gene>
<keyword evidence="1" id="KW-0812">Transmembrane</keyword>
<name>A0A2M8F0E5_9BACT</name>
<feature type="domain" description="Rhodanese" evidence="2">
    <location>
        <begin position="80"/>
        <end position="136"/>
    </location>
</feature>
<dbReference type="PANTHER" id="PTHR37833">
    <property type="entry name" value="LIPOPROTEIN-RELATED"/>
    <property type="match status" value="1"/>
</dbReference>
<reference evidence="4" key="1">
    <citation type="submission" date="2017-09" db="EMBL/GenBank/DDBJ databases">
        <title>Depth-based differentiation of microbial function through sediment-hosted aquifers and enrichment of novel symbionts in the deep terrestrial subsurface.</title>
        <authorList>
            <person name="Probst A.J."/>
            <person name="Ladd B."/>
            <person name="Jarett J.K."/>
            <person name="Geller-Mcgrath D.E."/>
            <person name="Sieber C.M.K."/>
            <person name="Emerson J.B."/>
            <person name="Anantharaman K."/>
            <person name="Thomas B.C."/>
            <person name="Malmstrom R."/>
            <person name="Stieglmeier M."/>
            <person name="Klingl A."/>
            <person name="Woyke T."/>
            <person name="Ryan C.M."/>
            <person name="Banfield J.F."/>
        </authorList>
    </citation>
    <scope>NUCLEOTIDE SEQUENCE [LARGE SCALE GENOMIC DNA]</scope>
</reference>
<evidence type="ECO:0000259" key="2">
    <source>
        <dbReference type="PROSITE" id="PS50206"/>
    </source>
</evidence>
<sequence length="245" mass="27092">MNNKIIIIVVSILITIGVYFYAQKGQSTDQNANTLSHTDIQLVNPDRFDELAKIPETFVLDVHTPEQTHIAGTDAFIPYDQLKENQSKLPQDKTTPILLYCRSGSMSREATQTLASMGYSTIYDLEGGTQTYREQRVGVLLQPDSQDLGTVIYGDIAKTTFTLTNNTPQPLNITKVSTSCGCTSASVERESLKPYESTTVNISFDPAVHKDDTDLGDLTRTIFIETDNLDFPKVTAEITATVVKK</sequence>